<evidence type="ECO:0008006" key="8">
    <source>
        <dbReference type="Google" id="ProtNLM"/>
    </source>
</evidence>
<evidence type="ECO:0000256" key="4">
    <source>
        <dbReference type="ARBA" id="ARBA00023136"/>
    </source>
</evidence>
<keyword evidence="4 5" id="KW-0472">Membrane</keyword>
<evidence type="ECO:0000256" key="3">
    <source>
        <dbReference type="ARBA" id="ARBA00022989"/>
    </source>
</evidence>
<keyword evidence="7" id="KW-1185">Reference proteome</keyword>
<dbReference type="Proteomes" id="UP000325372">
    <property type="component" value="Unassembled WGS sequence"/>
</dbReference>
<dbReference type="InterPro" id="IPR001129">
    <property type="entry name" value="Membr-assoc_MAPEG"/>
</dbReference>
<keyword evidence="3 5" id="KW-1133">Transmembrane helix</keyword>
<proteinExistence type="predicted"/>
<dbReference type="PANTHER" id="PTHR35814:SF1">
    <property type="entry name" value="GLUTATHIONE S-TRANSFERASE-RELATED"/>
    <property type="match status" value="1"/>
</dbReference>
<dbReference type="PANTHER" id="PTHR35814">
    <property type="match status" value="1"/>
</dbReference>
<feature type="transmembrane region" description="Helical" evidence="5">
    <location>
        <begin position="113"/>
        <end position="133"/>
    </location>
</feature>
<sequence>MSYPVTSLFAALLGLLLLALSYRVVRVRRRTRVGIGHGDQPALESAMRVQGNFVEYVPIALLLLLLAEAGSPGAWWLYLLGGLLLLGRLLHAWGLAGSSGISVGRFWGTGLTWLVILLAALVNLWQVLAWTLLR</sequence>
<dbReference type="InterPro" id="IPR023352">
    <property type="entry name" value="MAPEG-like_dom_sf"/>
</dbReference>
<keyword evidence="2 5" id="KW-0812">Transmembrane</keyword>
<dbReference type="Pfam" id="PF01124">
    <property type="entry name" value="MAPEG"/>
    <property type="match status" value="1"/>
</dbReference>
<evidence type="ECO:0000313" key="6">
    <source>
        <dbReference type="EMBL" id="KAA9130948.1"/>
    </source>
</evidence>
<name>A0A5N0T8B1_9GAMM</name>
<protein>
    <recommendedName>
        <fullName evidence="8">MAPEG family protein</fullName>
    </recommendedName>
</protein>
<comment type="caution">
    <text evidence="6">The sequence shown here is derived from an EMBL/GenBank/DDBJ whole genome shotgun (WGS) entry which is preliminary data.</text>
</comment>
<dbReference type="AlphaFoldDB" id="A0A5N0T8B1"/>
<organism evidence="6 7">
    <name type="scientific">Marinihelvus fidelis</name>
    <dbReference type="NCBI Taxonomy" id="2613842"/>
    <lineage>
        <taxon>Bacteria</taxon>
        <taxon>Pseudomonadati</taxon>
        <taxon>Pseudomonadota</taxon>
        <taxon>Gammaproteobacteria</taxon>
        <taxon>Chromatiales</taxon>
        <taxon>Wenzhouxiangellaceae</taxon>
        <taxon>Marinihelvus</taxon>
    </lineage>
</organism>
<dbReference type="RefSeq" id="WP_150864586.1">
    <property type="nucleotide sequence ID" value="NZ_VYXP01000006.1"/>
</dbReference>
<evidence type="ECO:0000256" key="5">
    <source>
        <dbReference type="SAM" id="Phobius"/>
    </source>
</evidence>
<evidence type="ECO:0000256" key="1">
    <source>
        <dbReference type="ARBA" id="ARBA00004370"/>
    </source>
</evidence>
<dbReference type="Gene3D" id="1.20.120.550">
    <property type="entry name" value="Membrane associated eicosanoid/glutathione metabolism-like domain"/>
    <property type="match status" value="1"/>
</dbReference>
<dbReference type="GO" id="GO:0016020">
    <property type="term" value="C:membrane"/>
    <property type="evidence" value="ECO:0007669"/>
    <property type="project" value="UniProtKB-SubCell"/>
</dbReference>
<evidence type="ECO:0000256" key="2">
    <source>
        <dbReference type="ARBA" id="ARBA00022692"/>
    </source>
</evidence>
<dbReference type="SUPFAM" id="SSF161084">
    <property type="entry name" value="MAPEG domain-like"/>
    <property type="match status" value="1"/>
</dbReference>
<accession>A0A5N0T8B1</accession>
<gene>
    <name evidence="6" type="ORF">F3N42_11380</name>
</gene>
<dbReference type="EMBL" id="VYXP01000006">
    <property type="protein sequence ID" value="KAA9130948.1"/>
    <property type="molecule type" value="Genomic_DNA"/>
</dbReference>
<evidence type="ECO:0000313" key="7">
    <source>
        <dbReference type="Proteomes" id="UP000325372"/>
    </source>
</evidence>
<comment type="subcellular location">
    <subcellularLocation>
        <location evidence="1">Membrane</location>
    </subcellularLocation>
</comment>
<reference evidence="6 7" key="1">
    <citation type="submission" date="2019-09" db="EMBL/GenBank/DDBJ databases">
        <title>Wenzhouxiangella sp. Genome sequencing and assembly.</title>
        <authorList>
            <person name="Zhang R."/>
        </authorList>
    </citation>
    <scope>NUCLEOTIDE SEQUENCE [LARGE SCALE GENOMIC DNA]</scope>
    <source>
        <strain evidence="6 7">W260</strain>
    </source>
</reference>